<comment type="caution">
    <text evidence="1">The sequence shown here is derived from an EMBL/GenBank/DDBJ whole genome shotgun (WGS) entry which is preliminary data.</text>
</comment>
<gene>
    <name evidence="1" type="ORF">ANCCAN_19796</name>
</gene>
<accession>A0A368FQC3</accession>
<dbReference type="EMBL" id="JOJR01000791">
    <property type="protein sequence ID" value="RCN34366.1"/>
    <property type="molecule type" value="Genomic_DNA"/>
</dbReference>
<evidence type="ECO:0000313" key="1">
    <source>
        <dbReference type="EMBL" id="RCN34366.1"/>
    </source>
</evidence>
<protein>
    <submittedName>
        <fullName evidence="1">Uncharacterized protein</fullName>
    </submittedName>
</protein>
<name>A0A368FQC3_ANCCA</name>
<evidence type="ECO:0000313" key="2">
    <source>
        <dbReference type="Proteomes" id="UP000252519"/>
    </source>
</evidence>
<dbReference type="AlphaFoldDB" id="A0A368FQC3"/>
<reference evidence="1 2" key="1">
    <citation type="submission" date="2014-10" db="EMBL/GenBank/DDBJ databases">
        <title>Draft genome of the hookworm Ancylostoma caninum.</title>
        <authorList>
            <person name="Mitreva M."/>
        </authorList>
    </citation>
    <scope>NUCLEOTIDE SEQUENCE [LARGE SCALE GENOMIC DNA]</scope>
    <source>
        <strain evidence="1 2">Baltimore</strain>
    </source>
</reference>
<organism evidence="1 2">
    <name type="scientific">Ancylostoma caninum</name>
    <name type="common">Dog hookworm</name>
    <dbReference type="NCBI Taxonomy" id="29170"/>
    <lineage>
        <taxon>Eukaryota</taxon>
        <taxon>Metazoa</taxon>
        <taxon>Ecdysozoa</taxon>
        <taxon>Nematoda</taxon>
        <taxon>Chromadorea</taxon>
        <taxon>Rhabditida</taxon>
        <taxon>Rhabditina</taxon>
        <taxon>Rhabditomorpha</taxon>
        <taxon>Strongyloidea</taxon>
        <taxon>Ancylostomatidae</taxon>
        <taxon>Ancylostomatinae</taxon>
        <taxon>Ancylostoma</taxon>
    </lineage>
</organism>
<dbReference type="Proteomes" id="UP000252519">
    <property type="component" value="Unassembled WGS sequence"/>
</dbReference>
<sequence>MSYLSPLPHYPTPRLARARSYVHVPSPFPFDDELWDPRPHLLHPLHAYPISAERKGLQGSSGLCLNLSKKSKEYIRLMGQKQLLIGFIDYIAVN</sequence>
<keyword evidence="2" id="KW-1185">Reference proteome</keyword>
<proteinExistence type="predicted"/>